<dbReference type="SUPFAM" id="SSF69593">
    <property type="entry name" value="Glycerol-3-phosphate (1)-acyltransferase"/>
    <property type="match status" value="1"/>
</dbReference>
<feature type="domain" description="Phospholipid/glycerol acyltransferase" evidence="1">
    <location>
        <begin position="66"/>
        <end position="210"/>
    </location>
</feature>
<proteinExistence type="predicted"/>
<name>A0A3B7MK80_9CYAN</name>
<reference evidence="3" key="1">
    <citation type="submission" date="2018-09" db="EMBL/GenBank/DDBJ databases">
        <title>Complete genome sequence of thermophilic cyanobacteria strain Thermosynechococcus elongatus PKUAC-SCTE542.</title>
        <authorList>
            <person name="Liang Y."/>
            <person name="Tang J."/>
            <person name="Daroch M."/>
        </authorList>
    </citation>
    <scope>NUCLEOTIDE SEQUENCE [LARGE SCALE GENOMIC DNA]</scope>
    <source>
        <strain evidence="3">E542</strain>
    </source>
</reference>
<dbReference type="Proteomes" id="UP000261812">
    <property type="component" value="Chromosome"/>
</dbReference>
<accession>A0A3B7MK80</accession>
<sequence length="457" mass="52413">MSSVVATAQPPLHFLPQRFSYPVWWTVARLLPFYIRYGLGLNRVEGVNVETLARYYQQFQQGQVRLLIAFRHPCTDDPLVMGYLMWHLLPQTARRLGIRLRPPTNGYFLYDRGIPLWAGEQIGWLFSRLGGISIMRGKLDSPALRSARELLLEGRFPLAAAPEGATNEHNELVAPLEPGVAQLGFWCLEDLAKAGRSLPVVILPVGIQYTLSQPSWERMAMLMTQLENRLGCPTNSHSTEPQALYHRLLNLAMHLLDRLETFYATSYRQDFPELPPFDSPNAELAARIQRLLNSALVVAESYFGLKASEDFVSRCRRIEQAAWERMFRGDLAQLSAVERCLADWLAEEANVRLRHMRLAERFTSITGSYVREKFTIDRFADVALILWRTFDWLEGKSPNVNRLVGLRQVRVSVGEPLNLESYWPLYRRDRQGARQAVKEVTDQIRQQFEALIVPTDS</sequence>
<dbReference type="SMART" id="SM00563">
    <property type="entry name" value="PlsC"/>
    <property type="match status" value="1"/>
</dbReference>
<keyword evidence="3" id="KW-1185">Reference proteome</keyword>
<dbReference type="RefSeq" id="WP_181496304.1">
    <property type="nucleotide sequence ID" value="NZ_CP032152.1"/>
</dbReference>
<keyword evidence="2" id="KW-0012">Acyltransferase</keyword>
<protein>
    <submittedName>
        <fullName evidence="2">1-acyl-sn-glycerol-3-phosphate acyltransferase</fullName>
    </submittedName>
</protein>
<keyword evidence="2" id="KW-0808">Transferase</keyword>
<dbReference type="KEGG" id="tsq:D3A95_03700"/>
<dbReference type="GO" id="GO:0016746">
    <property type="term" value="F:acyltransferase activity"/>
    <property type="evidence" value="ECO:0007669"/>
    <property type="project" value="UniProtKB-KW"/>
</dbReference>
<dbReference type="EMBL" id="CP032152">
    <property type="protein sequence ID" value="AXY67556.1"/>
    <property type="molecule type" value="Genomic_DNA"/>
</dbReference>
<evidence type="ECO:0000313" key="2">
    <source>
        <dbReference type="EMBL" id="AXY67556.1"/>
    </source>
</evidence>
<evidence type="ECO:0000259" key="1">
    <source>
        <dbReference type="SMART" id="SM00563"/>
    </source>
</evidence>
<organism evidence="2 3">
    <name type="scientific">Thermosynechococcus sichuanensis E542</name>
    <dbReference type="NCBI Taxonomy" id="2016101"/>
    <lineage>
        <taxon>Bacteria</taxon>
        <taxon>Bacillati</taxon>
        <taxon>Cyanobacteriota</taxon>
        <taxon>Cyanophyceae</taxon>
        <taxon>Acaryochloridales</taxon>
        <taxon>Thermosynechococcaceae</taxon>
        <taxon>Thermosynechococcus</taxon>
        <taxon>Thermosynechococcus sichuanensis</taxon>
    </lineage>
</organism>
<dbReference type="InterPro" id="IPR002123">
    <property type="entry name" value="Plipid/glycerol_acylTrfase"/>
</dbReference>
<evidence type="ECO:0000313" key="3">
    <source>
        <dbReference type="Proteomes" id="UP000261812"/>
    </source>
</evidence>
<gene>
    <name evidence="2" type="ORF">D3A95_03700</name>
</gene>
<dbReference type="AlphaFoldDB" id="A0A3B7MK80"/>